<sequence>MIYEKEYKLAMQAAVQAGQYLDALGDVVVDSQQGKDIKLQADKKSEKLIIDILQETGIPVLSEECGFVGEYKDGREWIIDPLDGTANFWKGIRELACVSVALWENGKPVLGVVNRFYQKEIYSGIVGEGAWLNGEAIHTSNVEHMEDAVLATGFPVKRNYDQESLNEFITKVQNFKKIRMLGTAAIMGALVADGKIDAYTEEQIMLWDIAASSAIVKAAGGEAQIQMLGQYQCICKLFANNTLFCSYQNQFQKK</sequence>
<dbReference type="Pfam" id="PF00459">
    <property type="entry name" value="Inositol_P"/>
    <property type="match status" value="1"/>
</dbReference>
<dbReference type="PROSITE" id="PS00629">
    <property type="entry name" value="IMP_1"/>
    <property type="match status" value="1"/>
</dbReference>
<evidence type="ECO:0000256" key="2">
    <source>
        <dbReference type="ARBA" id="ARBA00013106"/>
    </source>
</evidence>
<dbReference type="RefSeq" id="WP_125128950.1">
    <property type="nucleotide sequence ID" value="NZ_RHJS01000002.1"/>
</dbReference>
<evidence type="ECO:0000256" key="3">
    <source>
        <dbReference type="ARBA" id="ARBA00022723"/>
    </source>
</evidence>
<keyword evidence="8" id="KW-1185">Reference proteome</keyword>
<protein>
    <recommendedName>
        <fullName evidence="2">inositol-phosphate phosphatase</fullName>
        <ecNumber evidence="2">3.1.3.25</ecNumber>
    </recommendedName>
</protein>
<dbReference type="PANTHER" id="PTHR20854:SF4">
    <property type="entry name" value="INOSITOL-1-MONOPHOSPHATASE-RELATED"/>
    <property type="match status" value="1"/>
</dbReference>
<evidence type="ECO:0000256" key="5">
    <source>
        <dbReference type="ARBA" id="ARBA00022842"/>
    </source>
</evidence>
<keyword evidence="3 6" id="KW-0479">Metal-binding</keyword>
<feature type="binding site" evidence="6">
    <location>
        <position position="83"/>
    </location>
    <ligand>
        <name>Mg(2+)</name>
        <dbReference type="ChEBI" id="CHEBI:18420"/>
        <label>1</label>
        <note>catalytic</note>
    </ligand>
</feature>
<gene>
    <name evidence="7" type="ORF">EBB54_22020</name>
</gene>
<comment type="catalytic activity">
    <reaction evidence="1">
        <text>a myo-inositol phosphate + H2O = myo-inositol + phosphate</text>
        <dbReference type="Rhea" id="RHEA:24056"/>
        <dbReference type="ChEBI" id="CHEBI:15377"/>
        <dbReference type="ChEBI" id="CHEBI:17268"/>
        <dbReference type="ChEBI" id="CHEBI:43474"/>
        <dbReference type="ChEBI" id="CHEBI:84139"/>
        <dbReference type="EC" id="3.1.3.25"/>
    </reaction>
</comment>
<keyword evidence="4" id="KW-0378">Hydrolase</keyword>
<dbReference type="GO" id="GO:0008934">
    <property type="term" value="F:inositol monophosphate 1-phosphatase activity"/>
    <property type="evidence" value="ECO:0007669"/>
    <property type="project" value="TreeGrafter"/>
</dbReference>
<evidence type="ECO:0000256" key="1">
    <source>
        <dbReference type="ARBA" id="ARBA00001033"/>
    </source>
</evidence>
<feature type="binding site" evidence="6">
    <location>
        <position position="80"/>
    </location>
    <ligand>
        <name>Mg(2+)</name>
        <dbReference type="ChEBI" id="CHEBI:18420"/>
        <label>1</label>
        <note>catalytic</note>
    </ligand>
</feature>
<organism evidence="7 8">
    <name type="scientific">Schaedlerella arabinosiphila</name>
    <dbReference type="NCBI Taxonomy" id="2044587"/>
    <lineage>
        <taxon>Bacteria</taxon>
        <taxon>Bacillati</taxon>
        <taxon>Bacillota</taxon>
        <taxon>Clostridia</taxon>
        <taxon>Lachnospirales</taxon>
        <taxon>Lachnospiraceae</taxon>
        <taxon>Schaedlerella</taxon>
    </lineage>
</organism>
<dbReference type="InterPro" id="IPR000760">
    <property type="entry name" value="Inositol_monophosphatase-like"/>
</dbReference>
<dbReference type="EC" id="3.1.3.25" evidence="2"/>
<dbReference type="GO" id="GO:0007165">
    <property type="term" value="P:signal transduction"/>
    <property type="evidence" value="ECO:0007669"/>
    <property type="project" value="TreeGrafter"/>
</dbReference>
<dbReference type="InterPro" id="IPR020550">
    <property type="entry name" value="Inositol_monophosphatase_CS"/>
</dbReference>
<accession>A0A426DLV8</accession>
<name>A0A426DLV8_9FIRM</name>
<comment type="cofactor">
    <cofactor evidence="6">
        <name>Mg(2+)</name>
        <dbReference type="ChEBI" id="CHEBI:18420"/>
    </cofactor>
</comment>
<dbReference type="EMBL" id="RHJS01000002">
    <property type="protein sequence ID" value="RRK33736.1"/>
    <property type="molecule type" value="Genomic_DNA"/>
</dbReference>
<dbReference type="GO" id="GO:0006020">
    <property type="term" value="P:inositol metabolic process"/>
    <property type="evidence" value="ECO:0007669"/>
    <property type="project" value="TreeGrafter"/>
</dbReference>
<evidence type="ECO:0000313" key="8">
    <source>
        <dbReference type="Proteomes" id="UP000274920"/>
    </source>
</evidence>
<feature type="binding site" evidence="6">
    <location>
        <position position="82"/>
    </location>
    <ligand>
        <name>Mg(2+)</name>
        <dbReference type="ChEBI" id="CHEBI:18420"/>
        <label>1</label>
        <note>catalytic</note>
    </ligand>
</feature>
<keyword evidence="5 6" id="KW-0460">Magnesium</keyword>
<comment type="caution">
    <text evidence="7">The sequence shown here is derived from an EMBL/GenBank/DDBJ whole genome shotgun (WGS) entry which is preliminary data.</text>
</comment>
<dbReference type="GO" id="GO:0046872">
    <property type="term" value="F:metal ion binding"/>
    <property type="evidence" value="ECO:0007669"/>
    <property type="project" value="UniProtKB-KW"/>
</dbReference>
<evidence type="ECO:0000256" key="6">
    <source>
        <dbReference type="PIRSR" id="PIRSR600760-2"/>
    </source>
</evidence>
<dbReference type="PRINTS" id="PR00377">
    <property type="entry name" value="IMPHPHTASES"/>
</dbReference>
<feature type="binding site" evidence="6">
    <location>
        <position position="208"/>
    </location>
    <ligand>
        <name>Mg(2+)</name>
        <dbReference type="ChEBI" id="CHEBI:18420"/>
        <label>1</label>
        <note>catalytic</note>
    </ligand>
</feature>
<dbReference type="SUPFAM" id="SSF56655">
    <property type="entry name" value="Carbohydrate phosphatase"/>
    <property type="match status" value="1"/>
</dbReference>
<dbReference type="PANTHER" id="PTHR20854">
    <property type="entry name" value="INOSITOL MONOPHOSPHATASE"/>
    <property type="match status" value="1"/>
</dbReference>
<evidence type="ECO:0000313" key="7">
    <source>
        <dbReference type="EMBL" id="RRK33736.1"/>
    </source>
</evidence>
<evidence type="ECO:0000256" key="4">
    <source>
        <dbReference type="ARBA" id="ARBA00022801"/>
    </source>
</evidence>
<dbReference type="Proteomes" id="UP000274920">
    <property type="component" value="Unassembled WGS sequence"/>
</dbReference>
<feature type="binding site" evidence="6">
    <location>
        <position position="63"/>
    </location>
    <ligand>
        <name>Mg(2+)</name>
        <dbReference type="ChEBI" id="CHEBI:18420"/>
        <label>1</label>
        <note>catalytic</note>
    </ligand>
</feature>
<dbReference type="AlphaFoldDB" id="A0A426DLV8"/>
<proteinExistence type="predicted"/>
<dbReference type="Gene3D" id="3.40.190.80">
    <property type="match status" value="1"/>
</dbReference>
<reference evidence="7" key="1">
    <citation type="submission" date="2018-10" db="EMBL/GenBank/DDBJ databases">
        <title>Schaedlerella arabinophila gen. nov. sp. nov., isolated from the mouse intestinal tract and comparative analysis with the genome of the closely related altered Schaedler flora strain ASF502.</title>
        <authorList>
            <person name="Miyake S."/>
            <person name="Soh M."/>
            <person name="Seedorf H."/>
        </authorList>
    </citation>
    <scope>NUCLEOTIDE SEQUENCE [LARGE SCALE GENOMIC DNA]</scope>
    <source>
        <strain evidence="7">DSM 106076</strain>
    </source>
</reference>
<dbReference type="GO" id="GO:0046854">
    <property type="term" value="P:phosphatidylinositol phosphate biosynthetic process"/>
    <property type="evidence" value="ECO:0007669"/>
    <property type="project" value="InterPro"/>
</dbReference>
<dbReference type="PROSITE" id="PS00630">
    <property type="entry name" value="IMP_2"/>
    <property type="match status" value="1"/>
</dbReference>
<dbReference type="InterPro" id="IPR020583">
    <property type="entry name" value="Inositol_monoP_metal-BS"/>
</dbReference>
<dbReference type="Gene3D" id="3.30.540.10">
    <property type="entry name" value="Fructose-1,6-Bisphosphatase, subunit A, domain 1"/>
    <property type="match status" value="1"/>
</dbReference>